<dbReference type="RefSeq" id="WP_107866818.1">
    <property type="nucleotide sequence ID" value="NZ_QAON01000020.1"/>
</dbReference>
<dbReference type="PANTHER" id="PTHR14202:SF0">
    <property type="entry name" value="RNA-BINDING PROTEIN RO60"/>
    <property type="match status" value="1"/>
</dbReference>
<keyword evidence="5" id="KW-0694">RNA-binding</keyword>
<evidence type="ECO:0000256" key="2">
    <source>
        <dbReference type="ARBA" id="ARBA00007814"/>
    </source>
</evidence>
<organism evidence="8 9">
    <name type="scientific">Agitococcus lubricus</name>
    <dbReference type="NCBI Taxonomy" id="1077255"/>
    <lineage>
        <taxon>Bacteria</taxon>
        <taxon>Pseudomonadati</taxon>
        <taxon>Pseudomonadota</taxon>
        <taxon>Gammaproteobacteria</taxon>
        <taxon>Moraxellales</taxon>
        <taxon>Moraxellaceae</taxon>
        <taxon>Agitococcus</taxon>
    </lineage>
</organism>
<dbReference type="GO" id="GO:0046872">
    <property type="term" value="F:metal ion binding"/>
    <property type="evidence" value="ECO:0007669"/>
    <property type="project" value="UniProtKB-KW"/>
</dbReference>
<evidence type="ECO:0000256" key="1">
    <source>
        <dbReference type="ARBA" id="ARBA00004496"/>
    </source>
</evidence>
<evidence type="ECO:0000313" key="8">
    <source>
        <dbReference type="EMBL" id="PTQ87210.1"/>
    </source>
</evidence>
<dbReference type="SUPFAM" id="SSF53300">
    <property type="entry name" value="vWA-like"/>
    <property type="match status" value="1"/>
</dbReference>
<reference evidence="8 9" key="1">
    <citation type="submission" date="2018-04" db="EMBL/GenBank/DDBJ databases">
        <title>Genomic Encyclopedia of Archaeal and Bacterial Type Strains, Phase II (KMG-II): from individual species to whole genera.</title>
        <authorList>
            <person name="Goeker M."/>
        </authorList>
    </citation>
    <scope>NUCLEOTIDE SEQUENCE [LARGE SCALE GENOMIC DNA]</scope>
    <source>
        <strain evidence="8 9">DSM 5822</strain>
    </source>
</reference>
<dbReference type="Proteomes" id="UP000244223">
    <property type="component" value="Unassembled WGS sequence"/>
</dbReference>
<comment type="similarity">
    <text evidence="2">Belongs to the Ro 60 kDa family.</text>
</comment>
<accession>A0A2T5ITP0</accession>
<evidence type="ECO:0000256" key="6">
    <source>
        <dbReference type="ARBA" id="ARBA00023274"/>
    </source>
</evidence>
<dbReference type="InterPro" id="IPR008858">
    <property type="entry name" value="TROVE_dom"/>
</dbReference>
<dbReference type="PANTHER" id="PTHR14202">
    <property type="entry name" value="60 KDA RIBONUCLEOPROTEIN SSA/RO"/>
    <property type="match status" value="1"/>
</dbReference>
<dbReference type="EMBL" id="QAON01000020">
    <property type="protein sequence ID" value="PTQ87210.1"/>
    <property type="molecule type" value="Genomic_DNA"/>
</dbReference>
<dbReference type="AlphaFoldDB" id="A0A2T5ITP0"/>
<feature type="domain" description="TROVE" evidence="7">
    <location>
        <begin position="20"/>
        <end position="325"/>
    </location>
</feature>
<dbReference type="GO" id="GO:1990904">
    <property type="term" value="C:ribonucleoprotein complex"/>
    <property type="evidence" value="ECO:0007669"/>
    <property type="project" value="UniProtKB-KW"/>
</dbReference>
<keyword evidence="6 8" id="KW-0687">Ribonucleoprotein</keyword>
<dbReference type="InterPro" id="IPR040322">
    <property type="entry name" value="TROVE2"/>
</dbReference>
<evidence type="ECO:0000259" key="7">
    <source>
        <dbReference type="PROSITE" id="PS50988"/>
    </source>
</evidence>
<dbReference type="PROSITE" id="PS50988">
    <property type="entry name" value="TROVE"/>
    <property type="match status" value="1"/>
</dbReference>
<dbReference type="GO" id="GO:0003723">
    <property type="term" value="F:RNA binding"/>
    <property type="evidence" value="ECO:0007669"/>
    <property type="project" value="UniProtKB-KW"/>
</dbReference>
<protein>
    <submittedName>
        <fullName evidence="8">SS-A/Ro ribonucleoprotein</fullName>
    </submittedName>
</protein>
<proteinExistence type="inferred from homology"/>
<name>A0A2T5ITP0_9GAMM</name>
<evidence type="ECO:0000256" key="3">
    <source>
        <dbReference type="ARBA" id="ARBA00022490"/>
    </source>
</evidence>
<evidence type="ECO:0000313" key="9">
    <source>
        <dbReference type="Proteomes" id="UP000244223"/>
    </source>
</evidence>
<gene>
    <name evidence="8" type="ORF">C8N29_12015</name>
</gene>
<dbReference type="Gene3D" id="3.40.50.410">
    <property type="entry name" value="von Willebrand factor, type A domain"/>
    <property type="match status" value="1"/>
</dbReference>
<dbReference type="Pfam" id="PF05731">
    <property type="entry name" value="TROVE"/>
    <property type="match status" value="1"/>
</dbReference>
<dbReference type="SUPFAM" id="SSF140864">
    <property type="entry name" value="TROVE domain-like"/>
    <property type="match status" value="1"/>
</dbReference>
<dbReference type="InterPro" id="IPR036465">
    <property type="entry name" value="vWFA_dom_sf"/>
</dbReference>
<dbReference type="InterPro" id="IPR056800">
    <property type="entry name" value="vWA_Ro60"/>
</dbReference>
<dbReference type="Pfam" id="PF25045">
    <property type="entry name" value="vWA_Ro60"/>
    <property type="match status" value="1"/>
</dbReference>
<dbReference type="InterPro" id="IPR037214">
    <property type="entry name" value="TROVE_dom_sf"/>
</dbReference>
<dbReference type="OrthoDB" id="208855at2"/>
<keyword evidence="9" id="KW-1185">Reference proteome</keyword>
<evidence type="ECO:0000256" key="4">
    <source>
        <dbReference type="ARBA" id="ARBA00022723"/>
    </source>
</evidence>
<sequence>MANANLFKSMVGKLLPSTNTKNEAGGNAYAFTPRHALAQYAMTGCLSHTFYSSAEMQLEKVLTTAQEIDDEFLAKLAIYSREQGAMKDMPAVLLAILAARQSAYFAVAFARVVNNGKMLRNFVQIVRSGVTGRKSLGSRPKRLVQTWLNEASTQKLLNAAVGNDPSLADVVKMVHPQPKNAEQAAVFAWLIGKPFDVNALPKVIQDYELVKRGVSIDLPDVPFQMLTHLTLNTEQWTNIGKNMGWQALRINLNTLLRHSVFNDAKMVNWVADRLRDKESIRKSNAFPYQLMMAYQAAKQEMPAPIVDALQDALEVALSNVPDLQGKKVVVCPDVSGSMQSVVTGYRKGATSSVRCIDVAGLVSAAMLRNNPQTVVLPFENKVVDIRLNSRDSVLTNAKRLASIGGGGTDCSAPLTWLNKQKSAVDVVIFVSDNESWLRNYAYGASETMRQWAIIKQRNPKAKLICIDIQPYASTQALDGEDVLNIGGFSDEVFKLIGLFANNQLSANHWVEVIDKVVL</sequence>
<keyword evidence="3" id="KW-0963">Cytoplasm</keyword>
<evidence type="ECO:0000256" key="5">
    <source>
        <dbReference type="ARBA" id="ARBA00022884"/>
    </source>
</evidence>
<dbReference type="GO" id="GO:0005737">
    <property type="term" value="C:cytoplasm"/>
    <property type="evidence" value="ECO:0007669"/>
    <property type="project" value="UniProtKB-SubCell"/>
</dbReference>
<comment type="subcellular location">
    <subcellularLocation>
        <location evidence="1">Cytoplasm</location>
    </subcellularLocation>
</comment>
<keyword evidence="4" id="KW-0479">Metal-binding</keyword>
<comment type="caution">
    <text evidence="8">The sequence shown here is derived from an EMBL/GenBank/DDBJ whole genome shotgun (WGS) entry which is preliminary data.</text>
</comment>